<keyword evidence="2" id="KW-1133">Transmembrane helix</keyword>
<name>A0A813YFI8_ADIRI</name>
<feature type="compositionally biased region" description="Polar residues" evidence="1">
    <location>
        <begin position="70"/>
        <end position="88"/>
    </location>
</feature>
<dbReference type="OrthoDB" id="10063609at2759"/>
<accession>A0A813YFI8</accession>
<evidence type="ECO:0000256" key="1">
    <source>
        <dbReference type="SAM" id="MobiDB-lite"/>
    </source>
</evidence>
<feature type="compositionally biased region" description="Polar residues" evidence="1">
    <location>
        <begin position="126"/>
        <end position="140"/>
    </location>
</feature>
<feature type="region of interest" description="Disordered" evidence="1">
    <location>
        <begin position="126"/>
        <end position="172"/>
    </location>
</feature>
<keyword evidence="5" id="KW-1185">Reference proteome</keyword>
<feature type="region of interest" description="Disordered" evidence="1">
    <location>
        <begin position="15"/>
        <end position="40"/>
    </location>
</feature>
<dbReference type="Proteomes" id="UP000663852">
    <property type="component" value="Unassembled WGS sequence"/>
</dbReference>
<evidence type="ECO:0000313" key="3">
    <source>
        <dbReference type="EMBL" id="CAF0817022.1"/>
    </source>
</evidence>
<feature type="transmembrane region" description="Helical" evidence="2">
    <location>
        <begin position="258"/>
        <end position="275"/>
    </location>
</feature>
<keyword evidence="2" id="KW-0472">Membrane</keyword>
<dbReference type="Proteomes" id="UP000663828">
    <property type="component" value="Unassembled WGS sequence"/>
</dbReference>
<evidence type="ECO:0000313" key="4">
    <source>
        <dbReference type="EMBL" id="CAF0883494.1"/>
    </source>
</evidence>
<sequence>MICLFIEGTNGYRIRHRRQQQQQPQQQQQSSASLYGNQYPAGSVPSAYNYGQNANLYGTGLNTQISKDQYGNAFGQQNPSNTMGMNNLQQQQQLQQQQLQQQQQQFQQQQQQQQSQQSQMYGVNVQSGTNPLLRNTNLVDSNGYLIPSGQSPSSQYQSSNPQMGYQPNPNQAIDNKNVYNQGVNANNNQYGYNANLYPNSNTYGGQVAAGNTNTWMSGQYGANTGNTWMQNRDQTNNNNINALTNPNSPYYYNDGHRLMTSYFILLCSFLAIFFFRM</sequence>
<evidence type="ECO:0000313" key="6">
    <source>
        <dbReference type="Proteomes" id="UP000663852"/>
    </source>
</evidence>
<feature type="compositionally biased region" description="Low complexity" evidence="1">
    <location>
        <begin position="147"/>
        <end position="162"/>
    </location>
</feature>
<feature type="region of interest" description="Disordered" evidence="1">
    <location>
        <begin position="70"/>
        <end position="90"/>
    </location>
</feature>
<comment type="caution">
    <text evidence="4">The sequence shown here is derived from an EMBL/GenBank/DDBJ whole genome shotgun (WGS) entry which is preliminary data.</text>
</comment>
<gene>
    <name evidence="4" type="ORF">EDS130_LOCUS8912</name>
    <name evidence="3" type="ORF">XAT740_LOCUS3766</name>
</gene>
<proteinExistence type="predicted"/>
<keyword evidence="2" id="KW-0812">Transmembrane</keyword>
<dbReference type="AlphaFoldDB" id="A0A813YFI8"/>
<organism evidence="4 6">
    <name type="scientific">Adineta ricciae</name>
    <name type="common">Rotifer</name>
    <dbReference type="NCBI Taxonomy" id="249248"/>
    <lineage>
        <taxon>Eukaryota</taxon>
        <taxon>Metazoa</taxon>
        <taxon>Spiralia</taxon>
        <taxon>Gnathifera</taxon>
        <taxon>Rotifera</taxon>
        <taxon>Eurotatoria</taxon>
        <taxon>Bdelloidea</taxon>
        <taxon>Adinetida</taxon>
        <taxon>Adinetidae</taxon>
        <taxon>Adineta</taxon>
    </lineage>
</organism>
<evidence type="ECO:0000313" key="5">
    <source>
        <dbReference type="Proteomes" id="UP000663828"/>
    </source>
</evidence>
<evidence type="ECO:0000256" key="2">
    <source>
        <dbReference type="SAM" id="Phobius"/>
    </source>
</evidence>
<reference evidence="4" key="1">
    <citation type="submission" date="2021-02" db="EMBL/GenBank/DDBJ databases">
        <authorList>
            <person name="Nowell W R."/>
        </authorList>
    </citation>
    <scope>NUCLEOTIDE SEQUENCE</scope>
</reference>
<dbReference type="EMBL" id="CAJNOR010000146">
    <property type="protein sequence ID" value="CAF0817022.1"/>
    <property type="molecule type" value="Genomic_DNA"/>
</dbReference>
<feature type="compositionally biased region" description="Low complexity" evidence="1">
    <location>
        <begin position="20"/>
        <end position="29"/>
    </location>
</feature>
<feature type="compositionally biased region" description="Polar residues" evidence="1">
    <location>
        <begin position="163"/>
        <end position="172"/>
    </location>
</feature>
<protein>
    <submittedName>
        <fullName evidence="4">Uncharacterized protein</fullName>
    </submittedName>
</protein>
<dbReference type="EMBL" id="CAJNOJ010000029">
    <property type="protein sequence ID" value="CAF0883494.1"/>
    <property type="molecule type" value="Genomic_DNA"/>
</dbReference>